<keyword evidence="4" id="KW-1185">Reference proteome</keyword>
<feature type="compositionally biased region" description="Low complexity" evidence="1">
    <location>
        <begin position="44"/>
        <end position="125"/>
    </location>
</feature>
<evidence type="ECO:0000313" key="3">
    <source>
        <dbReference type="EMBL" id="GAT51618.1"/>
    </source>
</evidence>
<accession>A0ABQ0LKJ5</accession>
<sequence length="281" mass="28745">MRAGNNLLVADSIRGFQGAARSLLATGQAPAGSNGSANLGCPESISPSSASSAGSTGSASLSFSTSTRTSSGPTRTSTSILTGTGSSVVSDSKTITTSSIQTQSNSDPTSSMQNSGSSSLSNFSSSLPIPSSSSLSDSLPIPTTTQIAVSSARHPFPAAAIAGTCIAIVILLLAAAFAGHRLLRNRRMTSPRMEAFLAQPLAAGQVEAPTSRKRGLPSATPSTGAATSSTWGSTRQTETTGSALRSESLQMRNVELQDLQARMRVLEETVLYPQSPPSYRD</sequence>
<keyword evidence="2" id="KW-0812">Transmembrane</keyword>
<feature type="compositionally biased region" description="Low complexity" evidence="1">
    <location>
        <begin position="217"/>
        <end position="234"/>
    </location>
</feature>
<proteinExistence type="predicted"/>
<feature type="compositionally biased region" description="Polar residues" evidence="1">
    <location>
        <begin position="235"/>
        <end position="247"/>
    </location>
</feature>
<keyword evidence="2" id="KW-1133">Transmembrane helix</keyword>
<keyword evidence="2" id="KW-0472">Membrane</keyword>
<feature type="region of interest" description="Disordered" evidence="1">
    <location>
        <begin position="206"/>
        <end position="247"/>
    </location>
</feature>
<evidence type="ECO:0000256" key="1">
    <source>
        <dbReference type="SAM" id="MobiDB-lite"/>
    </source>
</evidence>
<evidence type="ECO:0000313" key="4">
    <source>
        <dbReference type="Proteomes" id="UP000815677"/>
    </source>
</evidence>
<feature type="transmembrane region" description="Helical" evidence="2">
    <location>
        <begin position="156"/>
        <end position="178"/>
    </location>
</feature>
<protein>
    <submittedName>
        <fullName evidence="3">Uncharacterized protein</fullName>
    </submittedName>
</protein>
<gene>
    <name evidence="3" type="ORF">MCHLO_08744</name>
</gene>
<organism evidence="3 4">
    <name type="scientific">Mycena chlorophos</name>
    <name type="common">Agaric fungus</name>
    <name type="synonym">Agaricus chlorophos</name>
    <dbReference type="NCBI Taxonomy" id="658473"/>
    <lineage>
        <taxon>Eukaryota</taxon>
        <taxon>Fungi</taxon>
        <taxon>Dikarya</taxon>
        <taxon>Basidiomycota</taxon>
        <taxon>Agaricomycotina</taxon>
        <taxon>Agaricomycetes</taxon>
        <taxon>Agaricomycetidae</taxon>
        <taxon>Agaricales</taxon>
        <taxon>Marasmiineae</taxon>
        <taxon>Mycenaceae</taxon>
        <taxon>Mycena</taxon>
    </lineage>
</organism>
<feature type="region of interest" description="Disordered" evidence="1">
    <location>
        <begin position="27"/>
        <end position="125"/>
    </location>
</feature>
<name>A0ABQ0LKJ5_MYCCL</name>
<dbReference type="Proteomes" id="UP000815677">
    <property type="component" value="Unassembled WGS sequence"/>
</dbReference>
<dbReference type="EMBL" id="DF847305">
    <property type="protein sequence ID" value="GAT51618.1"/>
    <property type="molecule type" value="Genomic_DNA"/>
</dbReference>
<reference evidence="3" key="1">
    <citation type="submission" date="2014-09" db="EMBL/GenBank/DDBJ databases">
        <title>Genome sequence of the luminous mushroom Mycena chlorophos for searching fungal bioluminescence genes.</title>
        <authorList>
            <person name="Tanaka Y."/>
            <person name="Kasuga D."/>
            <person name="Oba Y."/>
            <person name="Hase S."/>
            <person name="Sato K."/>
            <person name="Oba Y."/>
            <person name="Sakakibara Y."/>
        </authorList>
    </citation>
    <scope>NUCLEOTIDE SEQUENCE</scope>
</reference>
<evidence type="ECO:0000256" key="2">
    <source>
        <dbReference type="SAM" id="Phobius"/>
    </source>
</evidence>